<dbReference type="Pfam" id="PF00078">
    <property type="entry name" value="RVT_1"/>
    <property type="match status" value="1"/>
</dbReference>
<evidence type="ECO:0000259" key="1">
    <source>
        <dbReference type="Pfam" id="PF00078"/>
    </source>
</evidence>
<dbReference type="PANTHER" id="PTHR19446">
    <property type="entry name" value="REVERSE TRANSCRIPTASES"/>
    <property type="match status" value="1"/>
</dbReference>
<dbReference type="EMBL" id="JAVXUP010000020">
    <property type="protein sequence ID" value="KAK3042424.1"/>
    <property type="molecule type" value="Genomic_DNA"/>
</dbReference>
<dbReference type="AlphaFoldDB" id="A0AA88XDD5"/>
<dbReference type="InterPro" id="IPR000477">
    <property type="entry name" value="RT_dom"/>
</dbReference>
<proteinExistence type="predicted"/>
<organism evidence="2 3">
    <name type="scientific">Escallonia herrerae</name>
    <dbReference type="NCBI Taxonomy" id="1293975"/>
    <lineage>
        <taxon>Eukaryota</taxon>
        <taxon>Viridiplantae</taxon>
        <taxon>Streptophyta</taxon>
        <taxon>Embryophyta</taxon>
        <taxon>Tracheophyta</taxon>
        <taxon>Spermatophyta</taxon>
        <taxon>Magnoliopsida</taxon>
        <taxon>eudicotyledons</taxon>
        <taxon>Gunneridae</taxon>
        <taxon>Pentapetalae</taxon>
        <taxon>asterids</taxon>
        <taxon>campanulids</taxon>
        <taxon>Escalloniales</taxon>
        <taxon>Escalloniaceae</taxon>
        <taxon>Escallonia</taxon>
    </lineage>
</organism>
<reference evidence="2" key="1">
    <citation type="submission" date="2022-12" db="EMBL/GenBank/DDBJ databases">
        <title>Draft genome assemblies for two species of Escallonia (Escalloniales).</title>
        <authorList>
            <person name="Chanderbali A."/>
            <person name="Dervinis C."/>
            <person name="Anghel I."/>
            <person name="Soltis D."/>
            <person name="Soltis P."/>
            <person name="Zapata F."/>
        </authorList>
    </citation>
    <scope>NUCLEOTIDE SEQUENCE</scope>
    <source>
        <strain evidence="2">UCBG64.0493</strain>
        <tissue evidence="2">Leaf</tissue>
    </source>
</reference>
<evidence type="ECO:0000313" key="3">
    <source>
        <dbReference type="Proteomes" id="UP001188597"/>
    </source>
</evidence>
<keyword evidence="3" id="KW-1185">Reference proteome</keyword>
<protein>
    <recommendedName>
        <fullName evidence="1">Reverse transcriptase domain-containing protein</fullName>
    </recommendedName>
</protein>
<accession>A0AA88XDD5</accession>
<feature type="domain" description="Reverse transcriptase" evidence="1">
    <location>
        <begin position="84"/>
        <end position="170"/>
    </location>
</feature>
<evidence type="ECO:0000313" key="2">
    <source>
        <dbReference type="EMBL" id="KAK3042424.1"/>
    </source>
</evidence>
<sequence length="203" mass="22901">MVFIMVIPVYISNDKSKSSNIELVSANSSLHTGLVKRNSTIQLFIHARYRCVPLEVQKPGVTHENMGRGVGWGGVVTGEEIGHSMRKKKGSKGLAAIKIDMEKAYNKMEWDFILSVLKHFGFYNQWIQWINQCISTATMSILINRAPHGIIKPTKGLRQGDALSLFLFILGSEILTRLSPEAELQGRHSYTLLEKERTSPRKF</sequence>
<dbReference type="Proteomes" id="UP001188597">
    <property type="component" value="Unassembled WGS sequence"/>
</dbReference>
<comment type="caution">
    <text evidence="2">The sequence shown here is derived from an EMBL/GenBank/DDBJ whole genome shotgun (WGS) entry which is preliminary data.</text>
</comment>
<name>A0AA88XDD5_9ASTE</name>
<gene>
    <name evidence="2" type="ORF">RJ639_000148</name>
</gene>